<gene>
    <name evidence="1" type="ORF">ACM46_16920</name>
</gene>
<reference evidence="1 2" key="1">
    <citation type="journal article" date="2013" name="Int. J. Syst. Evol. Microbiol.">
        <title>Chryseobacterium angstadtii sp. nov., isolated from a newt tank.</title>
        <authorList>
            <person name="Kirk K.E."/>
            <person name="Hoffman J.A."/>
            <person name="Smith K.A."/>
            <person name="Strahan B.L."/>
            <person name="Failor K.C."/>
            <person name="Krebs J.E."/>
            <person name="Gale A.N."/>
            <person name="Do T.D."/>
            <person name="Sontag T.C."/>
            <person name="Batties A.M."/>
            <person name="Mistiszyn K."/>
            <person name="Newman J.D."/>
        </authorList>
    </citation>
    <scope>NUCLEOTIDE SEQUENCE [LARGE SCALE GENOMIC DNA]</scope>
    <source>
        <strain evidence="1 2">KM</strain>
    </source>
</reference>
<sequence>MEPQDTFWEKLGGMRTWTDSDGREYWVDSDGKITGMAPLMGDVPFGSGSVFRGPGLLKELPSIDATRKVHGVLPRSIDLVNFSKDELKILLQELKISVQQRIKTTSKLGRDVGHGERQ</sequence>
<evidence type="ECO:0000313" key="2">
    <source>
        <dbReference type="Proteomes" id="UP000036261"/>
    </source>
</evidence>
<dbReference type="OrthoDB" id="6225685at2"/>
<accession>A0A0J7I295</accession>
<comment type="caution">
    <text evidence="1">The sequence shown here is derived from an EMBL/GenBank/DDBJ whole genome shotgun (WGS) entry which is preliminary data.</text>
</comment>
<dbReference type="STRING" id="558151.ACM46_16920"/>
<dbReference type="AlphaFoldDB" id="A0A0J7I295"/>
<dbReference type="PATRIC" id="fig|558151.6.peg.3581"/>
<keyword evidence="2" id="KW-1185">Reference proteome</keyword>
<name>A0A0J7I295_9FLAO</name>
<dbReference type="EMBL" id="LFND01000006">
    <property type="protein sequence ID" value="KMQ59941.1"/>
    <property type="molecule type" value="Genomic_DNA"/>
</dbReference>
<dbReference type="RefSeq" id="WP_048507876.1">
    <property type="nucleotide sequence ID" value="NZ_LFND01000006.1"/>
</dbReference>
<evidence type="ECO:0000313" key="1">
    <source>
        <dbReference type="EMBL" id="KMQ59941.1"/>
    </source>
</evidence>
<protein>
    <submittedName>
        <fullName evidence="1">Uncharacterized protein</fullName>
    </submittedName>
</protein>
<proteinExistence type="predicted"/>
<organism evidence="1 2">
    <name type="scientific">Chryseobacterium angstadtii</name>
    <dbReference type="NCBI Taxonomy" id="558151"/>
    <lineage>
        <taxon>Bacteria</taxon>
        <taxon>Pseudomonadati</taxon>
        <taxon>Bacteroidota</taxon>
        <taxon>Flavobacteriia</taxon>
        <taxon>Flavobacteriales</taxon>
        <taxon>Weeksellaceae</taxon>
        <taxon>Chryseobacterium group</taxon>
        <taxon>Chryseobacterium</taxon>
    </lineage>
</organism>
<dbReference type="Proteomes" id="UP000036261">
    <property type="component" value="Unassembled WGS sequence"/>
</dbReference>